<proteinExistence type="inferred from homology"/>
<dbReference type="GO" id="GO:0016020">
    <property type="term" value="C:membrane"/>
    <property type="evidence" value="ECO:0000318"/>
    <property type="project" value="GO_Central"/>
</dbReference>
<dbReference type="GO" id="GO:0005886">
    <property type="term" value="C:plasma membrane"/>
    <property type="evidence" value="ECO:0007669"/>
    <property type="project" value="UniProtKB-SubCell"/>
</dbReference>
<dbReference type="GO" id="GO:0055085">
    <property type="term" value="P:transmembrane transport"/>
    <property type="evidence" value="ECO:0000318"/>
    <property type="project" value="GO_Central"/>
</dbReference>
<keyword evidence="3 6" id="KW-0812">Transmembrane</keyword>
<dbReference type="GO" id="GO:0022857">
    <property type="term" value="F:transmembrane transporter activity"/>
    <property type="evidence" value="ECO:0000318"/>
    <property type="project" value="GO_Central"/>
</dbReference>
<evidence type="ECO:0000313" key="9">
    <source>
        <dbReference type="Proteomes" id="UP000007110"/>
    </source>
</evidence>
<accession>A0A7M7PGH0</accession>
<comment type="subcellular location">
    <subcellularLocation>
        <location evidence="6">Cell membrane</location>
        <topology evidence="6">Multi-pass membrane protein</topology>
    </subcellularLocation>
    <subcellularLocation>
        <location evidence="1">Membrane</location>
        <topology evidence="1">Multi-pass membrane protein</topology>
    </subcellularLocation>
</comment>
<comment type="similarity">
    <text evidence="2 6">Belongs to the CTL (choline transporter-like) family.</text>
</comment>
<feature type="transmembrane region" description="Helical" evidence="6">
    <location>
        <begin position="232"/>
        <end position="254"/>
    </location>
</feature>
<evidence type="ECO:0000256" key="2">
    <source>
        <dbReference type="ARBA" id="ARBA00007168"/>
    </source>
</evidence>
<dbReference type="PANTHER" id="PTHR12385:SF12">
    <property type="entry name" value="CHOLINE TRANSPORTER-LIKE PROTEIN"/>
    <property type="match status" value="1"/>
</dbReference>
<evidence type="ECO:0000313" key="8">
    <source>
        <dbReference type="EnsemblMetazoa" id="XP_030851509"/>
    </source>
</evidence>
<feature type="transmembrane region" description="Helical" evidence="6">
    <location>
        <begin position="203"/>
        <end position="225"/>
    </location>
</feature>
<feature type="transmembrane region" description="Helical" evidence="6">
    <location>
        <begin position="332"/>
        <end position="359"/>
    </location>
</feature>
<dbReference type="Pfam" id="PF04515">
    <property type="entry name" value="Choline_transpo"/>
    <property type="match status" value="1"/>
</dbReference>
<feature type="transmembrane region" description="Helical" evidence="6">
    <location>
        <begin position="379"/>
        <end position="408"/>
    </location>
</feature>
<evidence type="ECO:0000256" key="7">
    <source>
        <dbReference type="SAM" id="MobiDB-lite"/>
    </source>
</evidence>
<name>A0A7M7PGH0_STRPU</name>
<organism evidence="8 9">
    <name type="scientific">Strongylocentrotus purpuratus</name>
    <name type="common">Purple sea urchin</name>
    <dbReference type="NCBI Taxonomy" id="7668"/>
    <lineage>
        <taxon>Eukaryota</taxon>
        <taxon>Metazoa</taxon>
        <taxon>Echinodermata</taxon>
        <taxon>Eleutherozoa</taxon>
        <taxon>Echinozoa</taxon>
        <taxon>Echinoidea</taxon>
        <taxon>Euechinoidea</taxon>
        <taxon>Echinacea</taxon>
        <taxon>Camarodonta</taxon>
        <taxon>Echinidea</taxon>
        <taxon>Strongylocentrotidae</taxon>
        <taxon>Strongylocentrotus</taxon>
    </lineage>
</organism>
<keyword evidence="5 6" id="KW-0472">Membrane</keyword>
<feature type="transmembrane region" description="Helical" evidence="6">
    <location>
        <begin position="428"/>
        <end position="446"/>
    </location>
</feature>
<comment type="function">
    <text evidence="6">Choline transporter.</text>
</comment>
<protein>
    <recommendedName>
        <fullName evidence="6">Choline transporter-like protein</fullName>
    </recommendedName>
</protein>
<feature type="transmembrane region" description="Helical" evidence="6">
    <location>
        <begin position="279"/>
        <end position="303"/>
    </location>
</feature>
<dbReference type="FunCoup" id="A0A7M7PGH0">
    <property type="interactions" value="282"/>
</dbReference>
<dbReference type="InParanoid" id="A0A7M7PGH0"/>
<dbReference type="GeneID" id="100889933"/>
<evidence type="ECO:0000256" key="3">
    <source>
        <dbReference type="ARBA" id="ARBA00022692"/>
    </source>
</evidence>
<dbReference type="OrthoDB" id="420519at2759"/>
<dbReference type="AlphaFoldDB" id="A0A7M7PGH0"/>
<dbReference type="OMA" id="GKSFCKA"/>
<evidence type="ECO:0000256" key="6">
    <source>
        <dbReference type="RuleBase" id="RU368066"/>
    </source>
</evidence>
<dbReference type="InterPro" id="IPR007603">
    <property type="entry name" value="Choline_transptr-like"/>
</dbReference>
<feature type="transmembrane region" description="Helical" evidence="6">
    <location>
        <begin position="558"/>
        <end position="582"/>
    </location>
</feature>
<sequence length="702" mass="77947">MGCACLGSPTDEPDSGRLNSKKDRHCTDCLCTIIFILFWIGMFLIAGYAVVFGNVLRVVFGYDSYGNICGQKNDPLENVTLSGMDMTGRPYVFFMDVRYPTDSLEVCVSQCPDKMLNSSADYKSFAEETDSKICNYPVEVADYGTAATGVNGPCPEIVYASEPIINRCVPQDLFVIAKEYIENIISFLNASELLSKALVDLYMARWIILGLCGLSLVLSFIMVVLIHLVAQVIVWVIYFVSVIGSIAGTAVLWWTWVMKKKALDAIEPAMQLEADQRNVTAFLGFSIAATVFTVILFLIILVMRKRVAFTVELFGQAGKAIRAMPLLLIQPFWTFIILIVFFVYITIVFIAISATGYPIVTEPHGYISYNPPQPVRYMWWYHAIGFIWGAEFILACHQFVIAACVVDWYFTRDKDNFSSPILRSTGRLLRYHIGSMVFGSFIIVLVKVPRAILMYTQYKLKDSQNPVAQCVLKCLICCLWCLEKFLKFLNEHAYIVIAIEGDGFCSSAAKAFTVLLSNALRVAAINCVGDFVLFLGKLMVVAITAAIGVAIMGTNETLLFYAIAALIVGIFTYFIASSFFLVYEMAVDTLLLCFCEDARVNDGSPEKPYFMDRDLMEFVSNSTDAIDGLENKKRTRVPTEEPVETNTKPPPSVPSDAEDQPDSAKPATELLSSEEPAQPTQAENVEIEVPEADKEGASPVSV</sequence>
<dbReference type="RefSeq" id="XP_030851509.1">
    <property type="nucleotide sequence ID" value="XM_030995649.1"/>
</dbReference>
<keyword evidence="9" id="KW-1185">Reference proteome</keyword>
<reference evidence="8" key="2">
    <citation type="submission" date="2021-01" db="UniProtKB">
        <authorList>
            <consortium name="EnsemblMetazoa"/>
        </authorList>
    </citation>
    <scope>IDENTIFICATION</scope>
</reference>
<dbReference type="PANTHER" id="PTHR12385">
    <property type="entry name" value="CHOLINE TRANSPORTER-LIKE (SLC FAMILY 44)"/>
    <property type="match status" value="1"/>
</dbReference>
<dbReference type="EnsemblMetazoa" id="XM_030995649">
    <property type="protein sequence ID" value="XP_030851509"/>
    <property type="gene ID" value="LOC100889933"/>
</dbReference>
<dbReference type="Proteomes" id="UP000007110">
    <property type="component" value="Unassembled WGS sequence"/>
</dbReference>
<feature type="transmembrane region" description="Helical" evidence="6">
    <location>
        <begin position="531"/>
        <end position="552"/>
    </location>
</feature>
<feature type="region of interest" description="Disordered" evidence="7">
    <location>
        <begin position="1"/>
        <end position="20"/>
    </location>
</feature>
<evidence type="ECO:0000256" key="5">
    <source>
        <dbReference type="ARBA" id="ARBA00023136"/>
    </source>
</evidence>
<feature type="transmembrane region" description="Helical" evidence="6">
    <location>
        <begin position="29"/>
        <end position="51"/>
    </location>
</feature>
<evidence type="ECO:0000256" key="1">
    <source>
        <dbReference type="ARBA" id="ARBA00004141"/>
    </source>
</evidence>
<keyword evidence="4 6" id="KW-1133">Transmembrane helix</keyword>
<feature type="region of interest" description="Disordered" evidence="7">
    <location>
        <begin position="629"/>
        <end position="702"/>
    </location>
</feature>
<evidence type="ECO:0000256" key="4">
    <source>
        <dbReference type="ARBA" id="ARBA00022989"/>
    </source>
</evidence>
<reference evidence="9" key="1">
    <citation type="submission" date="2015-02" db="EMBL/GenBank/DDBJ databases">
        <title>Genome sequencing for Strongylocentrotus purpuratus.</title>
        <authorList>
            <person name="Murali S."/>
            <person name="Liu Y."/>
            <person name="Vee V."/>
            <person name="English A."/>
            <person name="Wang M."/>
            <person name="Skinner E."/>
            <person name="Han Y."/>
            <person name="Muzny D.M."/>
            <person name="Worley K.C."/>
            <person name="Gibbs R.A."/>
        </authorList>
    </citation>
    <scope>NUCLEOTIDE SEQUENCE</scope>
</reference>